<keyword evidence="5 6" id="KW-0472">Membrane</keyword>
<feature type="domain" description="DUF5698" evidence="8">
    <location>
        <begin position="22"/>
        <end position="79"/>
    </location>
</feature>
<dbReference type="OrthoDB" id="48231at2"/>
<feature type="domain" description="DUF2179" evidence="7">
    <location>
        <begin position="112"/>
        <end position="164"/>
    </location>
</feature>
<name>A0A511RIA7_9DEIN</name>
<dbReference type="Proteomes" id="UP000321827">
    <property type="component" value="Unassembled WGS sequence"/>
</dbReference>
<evidence type="ECO:0000259" key="8">
    <source>
        <dbReference type="Pfam" id="PF18955"/>
    </source>
</evidence>
<feature type="transmembrane region" description="Helical" evidence="6">
    <location>
        <begin position="33"/>
        <end position="52"/>
    </location>
</feature>
<dbReference type="InterPro" id="IPR015867">
    <property type="entry name" value="N-reg_PII/ATP_PRibTrfase_C"/>
</dbReference>
<dbReference type="PANTHER" id="PTHR40060:SF1">
    <property type="entry name" value="UPF0316 PROTEIN YEBE"/>
    <property type="match status" value="1"/>
</dbReference>
<dbReference type="Gene3D" id="3.30.70.120">
    <property type="match status" value="1"/>
</dbReference>
<dbReference type="Pfam" id="PF18955">
    <property type="entry name" value="DUF5698"/>
    <property type="match status" value="1"/>
</dbReference>
<evidence type="ECO:0000256" key="3">
    <source>
        <dbReference type="ARBA" id="ARBA00022692"/>
    </source>
</evidence>
<evidence type="ECO:0000256" key="5">
    <source>
        <dbReference type="ARBA" id="ARBA00023136"/>
    </source>
</evidence>
<evidence type="ECO:0000256" key="2">
    <source>
        <dbReference type="ARBA" id="ARBA00022475"/>
    </source>
</evidence>
<evidence type="ECO:0000256" key="1">
    <source>
        <dbReference type="ARBA" id="ARBA00004651"/>
    </source>
</evidence>
<keyword evidence="2 6" id="KW-1003">Cell membrane</keyword>
<evidence type="ECO:0000256" key="6">
    <source>
        <dbReference type="HAMAP-Rule" id="MF_01515"/>
    </source>
</evidence>
<evidence type="ECO:0000256" key="4">
    <source>
        <dbReference type="ARBA" id="ARBA00022989"/>
    </source>
</evidence>
<evidence type="ECO:0000259" key="7">
    <source>
        <dbReference type="Pfam" id="PF10035"/>
    </source>
</evidence>
<dbReference type="PANTHER" id="PTHR40060">
    <property type="entry name" value="UPF0316 PROTEIN YEBE"/>
    <property type="match status" value="1"/>
</dbReference>
<feature type="transmembrane region" description="Helical" evidence="6">
    <location>
        <begin position="64"/>
        <end position="86"/>
    </location>
</feature>
<dbReference type="AlphaFoldDB" id="A0A511RIA7"/>
<dbReference type="GO" id="GO:0005886">
    <property type="term" value="C:plasma membrane"/>
    <property type="evidence" value="ECO:0007669"/>
    <property type="project" value="UniProtKB-SubCell"/>
</dbReference>
<gene>
    <name evidence="9" type="ORF">ODE01S_08130</name>
</gene>
<evidence type="ECO:0000313" key="9">
    <source>
        <dbReference type="EMBL" id="GEM89379.1"/>
    </source>
</evidence>
<dbReference type="CDD" id="cd16381">
    <property type="entry name" value="YitT_C_like_1"/>
    <property type="match status" value="1"/>
</dbReference>
<accession>A0A511RIA7</accession>
<comment type="subcellular location">
    <subcellularLocation>
        <location evidence="1 6">Cell membrane</location>
        <topology evidence="1 6">Multi-pass membrane protein</topology>
    </subcellularLocation>
</comment>
<keyword evidence="4 6" id="KW-1133">Transmembrane helix</keyword>
<proteinExistence type="inferred from homology"/>
<comment type="caution">
    <text evidence="9">The sequence shown here is derived from an EMBL/GenBank/DDBJ whole genome shotgun (WGS) entry which is preliminary data.</text>
</comment>
<keyword evidence="3 6" id="KW-0812">Transmembrane</keyword>
<protein>
    <recommendedName>
        <fullName evidence="6">UPF0316 protein ODE01S_08130</fullName>
    </recommendedName>
</protein>
<dbReference type="Pfam" id="PF10035">
    <property type="entry name" value="DUF2179"/>
    <property type="match status" value="1"/>
</dbReference>
<organism evidence="9 10">
    <name type="scientific">Oceanithermus desulfurans NBRC 100063</name>
    <dbReference type="NCBI Taxonomy" id="1227550"/>
    <lineage>
        <taxon>Bacteria</taxon>
        <taxon>Thermotogati</taxon>
        <taxon>Deinococcota</taxon>
        <taxon>Deinococci</taxon>
        <taxon>Thermales</taxon>
        <taxon>Thermaceae</taxon>
        <taxon>Oceanithermus</taxon>
    </lineage>
</organism>
<dbReference type="InterPro" id="IPR044035">
    <property type="entry name" value="DUF5698"/>
</dbReference>
<dbReference type="EMBL" id="BJXN01000004">
    <property type="protein sequence ID" value="GEM89379.1"/>
    <property type="molecule type" value="Genomic_DNA"/>
</dbReference>
<evidence type="ECO:0000313" key="10">
    <source>
        <dbReference type="Proteomes" id="UP000321827"/>
    </source>
</evidence>
<sequence length="178" mass="19635">MELLLSALLVFALRLLDVPLSTVRMLYMVRGQRGVAAALAFFEALIWLVAITRVFAHLTSPVQYLGWALGFAVGTALGMGVEGWLAPGYVTLRIITRGSARTLVNRLRSAGYGVTEVEGRGLEGPVAVLYVVVQRRSVRSLLRLVEEHDPKAFITLEQTQRARGGHVRERPLWGGVRK</sequence>
<dbReference type="InterPro" id="IPR019264">
    <property type="entry name" value="DUF2179"/>
</dbReference>
<reference evidence="9 10" key="1">
    <citation type="submission" date="2019-07" db="EMBL/GenBank/DDBJ databases">
        <title>Whole genome shotgun sequence of Oceanithermus desulfurans NBRC 100063.</title>
        <authorList>
            <person name="Hosoyama A."/>
            <person name="Uohara A."/>
            <person name="Ohji S."/>
            <person name="Ichikawa N."/>
        </authorList>
    </citation>
    <scope>NUCLEOTIDE SEQUENCE [LARGE SCALE GENOMIC DNA]</scope>
    <source>
        <strain evidence="9 10">NBRC 100063</strain>
    </source>
</reference>
<comment type="similarity">
    <text evidence="6">Belongs to the UPF0316 family.</text>
</comment>
<dbReference type="RefSeq" id="WP_147146137.1">
    <property type="nucleotide sequence ID" value="NZ_BJXN01000004.1"/>
</dbReference>
<dbReference type="InterPro" id="IPR022930">
    <property type="entry name" value="UPF0316"/>
</dbReference>
<dbReference type="HAMAP" id="MF_01515">
    <property type="entry name" value="UPF0316"/>
    <property type="match status" value="1"/>
</dbReference>